<reference evidence="7" key="1">
    <citation type="submission" date="2020-10" db="EMBL/GenBank/DDBJ databases">
        <authorList>
            <person name="Gilroy R."/>
        </authorList>
    </citation>
    <scope>NUCLEOTIDE SEQUENCE</scope>
    <source>
        <strain evidence="7">23406</strain>
    </source>
</reference>
<feature type="transmembrane region" description="Helical" evidence="6">
    <location>
        <begin position="464"/>
        <end position="488"/>
    </location>
</feature>
<organism evidence="7 8">
    <name type="scientific">Candidatus Stercoripulliclostridium merdipullorum</name>
    <dbReference type="NCBI Taxonomy" id="2840952"/>
    <lineage>
        <taxon>Bacteria</taxon>
        <taxon>Bacillati</taxon>
        <taxon>Bacillota</taxon>
        <taxon>Clostridia</taxon>
        <taxon>Eubacteriales</taxon>
        <taxon>Candidatus Stercoripulliclostridium</taxon>
    </lineage>
</organism>
<dbReference type="InterPro" id="IPR002797">
    <property type="entry name" value="Polysacc_synth"/>
</dbReference>
<feature type="transmembrane region" description="Helical" evidence="6">
    <location>
        <begin position="7"/>
        <end position="30"/>
    </location>
</feature>
<dbReference type="EMBL" id="DVOH01000013">
    <property type="protein sequence ID" value="HIU99761.1"/>
    <property type="molecule type" value="Genomic_DNA"/>
</dbReference>
<feature type="transmembrane region" description="Helical" evidence="6">
    <location>
        <begin position="122"/>
        <end position="139"/>
    </location>
</feature>
<feature type="transmembrane region" description="Helical" evidence="6">
    <location>
        <begin position="226"/>
        <end position="247"/>
    </location>
</feature>
<feature type="transmembrane region" description="Helical" evidence="6">
    <location>
        <begin position="160"/>
        <end position="178"/>
    </location>
</feature>
<dbReference type="AlphaFoldDB" id="A0A9D1NAW1"/>
<dbReference type="Proteomes" id="UP000886891">
    <property type="component" value="Unassembled WGS sequence"/>
</dbReference>
<protein>
    <submittedName>
        <fullName evidence="7">Oligosaccharide flippase family protein</fullName>
    </submittedName>
</protein>
<proteinExistence type="predicted"/>
<keyword evidence="3 6" id="KW-0812">Transmembrane</keyword>
<dbReference type="InterPro" id="IPR050833">
    <property type="entry name" value="Poly_Biosynth_Transport"/>
</dbReference>
<comment type="subcellular location">
    <subcellularLocation>
        <location evidence="1">Cell membrane</location>
        <topology evidence="1">Multi-pass membrane protein</topology>
    </subcellularLocation>
</comment>
<dbReference type="PANTHER" id="PTHR30250:SF21">
    <property type="entry name" value="LIPID II FLIPPASE MURJ"/>
    <property type="match status" value="1"/>
</dbReference>
<evidence type="ECO:0000256" key="6">
    <source>
        <dbReference type="SAM" id="Phobius"/>
    </source>
</evidence>
<comment type="caution">
    <text evidence="7">The sequence shown here is derived from an EMBL/GenBank/DDBJ whole genome shotgun (WGS) entry which is preliminary data.</text>
</comment>
<feature type="transmembrane region" description="Helical" evidence="6">
    <location>
        <begin position="436"/>
        <end position="458"/>
    </location>
</feature>
<feature type="transmembrane region" description="Helical" evidence="6">
    <location>
        <begin position="267"/>
        <end position="290"/>
    </location>
</feature>
<evidence type="ECO:0000256" key="3">
    <source>
        <dbReference type="ARBA" id="ARBA00022692"/>
    </source>
</evidence>
<feature type="transmembrane region" description="Helical" evidence="6">
    <location>
        <begin position="82"/>
        <end position="110"/>
    </location>
</feature>
<keyword evidence="2" id="KW-1003">Cell membrane</keyword>
<evidence type="ECO:0000256" key="5">
    <source>
        <dbReference type="ARBA" id="ARBA00023136"/>
    </source>
</evidence>
<keyword evidence="4 6" id="KW-1133">Transmembrane helix</keyword>
<accession>A0A9D1NAW1</accession>
<sequence>MASGKLFRAVTVVTMFSVITRALSFLFKIYLSRTLGAEVMGLYQIALSMFFLFSALSASGLQTVLSRKTAELRAVGKTENIFTLFSATFLIGSGIATATFLIILLCRPILPDLMSDARSIPLFLLMSPALITTCIYSTVRSWFWGNKQFTYFGITETVEEVLRILFTLLFVSGIVSNISGAYGVALAFTVSDAVVALILLVLYFVKGGRLARPTLAAARSVALPALPLSVMRVFGGLVGTILALMLPARLVASGISVAEATAGVGRIAGMANPLLFAPNALIGSLAVVLIPEMSESRAKQNFSALNRHINGGISFGIVVSGLFFTVYAALGIPLTELLFADTLAGEYLRYAAFTMLLTPINIVLGSALNSIGAEKDSFYSFAFGTVLMLIAFYFLPRYLGLYSVIAANALYQIASIAGNAWFLAKKTKVSFRFPRTLLLVTVIALPAIYFTSLLYGLLRDVHTVLALTVAAPLGAGMYLLLSYVFGLIETDGFRISSVFPRKKSVKRLPTP</sequence>
<dbReference type="Pfam" id="PF01943">
    <property type="entry name" value="Polysacc_synt"/>
    <property type="match status" value="1"/>
</dbReference>
<evidence type="ECO:0000313" key="8">
    <source>
        <dbReference type="Proteomes" id="UP000886891"/>
    </source>
</evidence>
<name>A0A9D1NAW1_9FIRM</name>
<feature type="transmembrane region" description="Helical" evidence="6">
    <location>
        <begin position="184"/>
        <end position="205"/>
    </location>
</feature>
<dbReference type="GO" id="GO:0005886">
    <property type="term" value="C:plasma membrane"/>
    <property type="evidence" value="ECO:0007669"/>
    <property type="project" value="UniProtKB-SubCell"/>
</dbReference>
<keyword evidence="5 6" id="KW-0472">Membrane</keyword>
<feature type="transmembrane region" description="Helical" evidence="6">
    <location>
        <begin position="378"/>
        <end position="395"/>
    </location>
</feature>
<feature type="transmembrane region" description="Helical" evidence="6">
    <location>
        <begin position="311"/>
        <end position="330"/>
    </location>
</feature>
<evidence type="ECO:0000313" key="7">
    <source>
        <dbReference type="EMBL" id="HIU99761.1"/>
    </source>
</evidence>
<feature type="transmembrane region" description="Helical" evidence="6">
    <location>
        <begin position="42"/>
        <end position="61"/>
    </location>
</feature>
<evidence type="ECO:0000256" key="4">
    <source>
        <dbReference type="ARBA" id="ARBA00022989"/>
    </source>
</evidence>
<evidence type="ECO:0000256" key="2">
    <source>
        <dbReference type="ARBA" id="ARBA00022475"/>
    </source>
</evidence>
<feature type="transmembrane region" description="Helical" evidence="6">
    <location>
        <begin position="350"/>
        <end position="371"/>
    </location>
</feature>
<evidence type="ECO:0000256" key="1">
    <source>
        <dbReference type="ARBA" id="ARBA00004651"/>
    </source>
</evidence>
<feature type="transmembrane region" description="Helical" evidence="6">
    <location>
        <begin position="401"/>
        <end position="424"/>
    </location>
</feature>
<gene>
    <name evidence="7" type="ORF">IAB14_01445</name>
</gene>
<dbReference type="PANTHER" id="PTHR30250">
    <property type="entry name" value="PST FAMILY PREDICTED COLANIC ACID TRANSPORTER"/>
    <property type="match status" value="1"/>
</dbReference>
<reference evidence="7" key="2">
    <citation type="journal article" date="2021" name="PeerJ">
        <title>Extensive microbial diversity within the chicken gut microbiome revealed by metagenomics and culture.</title>
        <authorList>
            <person name="Gilroy R."/>
            <person name="Ravi A."/>
            <person name="Getino M."/>
            <person name="Pursley I."/>
            <person name="Horton D.L."/>
            <person name="Alikhan N.F."/>
            <person name="Baker D."/>
            <person name="Gharbi K."/>
            <person name="Hall N."/>
            <person name="Watson M."/>
            <person name="Adriaenssens E.M."/>
            <person name="Foster-Nyarko E."/>
            <person name="Jarju S."/>
            <person name="Secka A."/>
            <person name="Antonio M."/>
            <person name="Oren A."/>
            <person name="Chaudhuri R.R."/>
            <person name="La Ragione R."/>
            <person name="Hildebrand F."/>
            <person name="Pallen M.J."/>
        </authorList>
    </citation>
    <scope>NUCLEOTIDE SEQUENCE</scope>
    <source>
        <strain evidence="7">23406</strain>
    </source>
</reference>